<accession>A0ABK9NG92</accession>
<organism evidence="1 2">
    <name type="scientific">Glossina morsitans morsitans</name>
    <name type="common">Savannah tsetse fly</name>
    <dbReference type="NCBI Taxonomy" id="37546"/>
    <lineage>
        <taxon>Eukaryota</taxon>
        <taxon>Metazoa</taxon>
        <taxon>Ecdysozoa</taxon>
        <taxon>Arthropoda</taxon>
        <taxon>Hexapoda</taxon>
        <taxon>Insecta</taxon>
        <taxon>Pterygota</taxon>
        <taxon>Neoptera</taxon>
        <taxon>Endopterygota</taxon>
        <taxon>Diptera</taxon>
        <taxon>Brachycera</taxon>
        <taxon>Muscomorpha</taxon>
        <taxon>Hippoboscoidea</taxon>
        <taxon>Glossinidae</taxon>
        <taxon>Glossina</taxon>
    </lineage>
</organism>
<dbReference type="EMBL" id="CCAG010018197">
    <property type="status" value="NOT_ANNOTATED_CDS"/>
    <property type="molecule type" value="Genomic_DNA"/>
</dbReference>
<name>A0ABK9NG92_GLOMM</name>
<evidence type="ECO:0000313" key="2">
    <source>
        <dbReference type="Proteomes" id="UP000092444"/>
    </source>
</evidence>
<proteinExistence type="predicted"/>
<keyword evidence="2" id="KW-1185">Reference proteome</keyword>
<reference evidence="1" key="1">
    <citation type="submission" date="2025-05" db="UniProtKB">
        <authorList>
            <consortium name="EnsemblMetazoa"/>
        </authorList>
    </citation>
    <scope>IDENTIFICATION</scope>
    <source>
        <strain evidence="1">Yale</strain>
    </source>
</reference>
<evidence type="ECO:0008006" key="3">
    <source>
        <dbReference type="Google" id="ProtNLM"/>
    </source>
</evidence>
<sequence length="55" mass="6225">MFPCLFVAGADFSMHNYILRAYPGRLLSEDQQTFNARLSSVKQVIKSTFGLLVSR</sequence>
<evidence type="ECO:0000313" key="1">
    <source>
        <dbReference type="EnsemblMetazoa" id="GMOY014064.P1210"/>
    </source>
</evidence>
<protein>
    <recommendedName>
        <fullName evidence="3">DDE Tnp4 domain-containing protein</fullName>
    </recommendedName>
</protein>
<dbReference type="Proteomes" id="UP000092444">
    <property type="component" value="Unassembled WGS sequence"/>
</dbReference>
<dbReference type="EnsemblMetazoa" id="GMOY014064.R1210">
    <property type="protein sequence ID" value="GMOY014064.P1210"/>
    <property type="gene ID" value="GMOY014064"/>
</dbReference>